<comment type="caution">
    <text evidence="2">The sequence shown here is derived from an EMBL/GenBank/DDBJ whole genome shotgun (WGS) entry which is preliminary data.</text>
</comment>
<evidence type="ECO:0000256" key="1">
    <source>
        <dbReference type="SAM" id="MobiDB-lite"/>
    </source>
</evidence>
<protein>
    <submittedName>
        <fullName evidence="2">Tetratricopeptide repeat protein</fullName>
    </submittedName>
</protein>
<proteinExistence type="predicted"/>
<sequence>MPKRSVCGMLQPQPFRFLWLFSKTGPLVFSCLFLWAVAALQGLGAPQAAAQESHQACLLSVEKTPQAHLIEPRYSPLSFAPDPSARTRQRSVPEPARDESDVHGTPLDIPRTRLTLAWGYYNQGDYEKAVPLFQALAREETAPEVAEESRLGLAYALLQLHRLVEAAHLLEELVSQGVRRQETVPALVEALLALKRYEDAEKYLPLLP</sequence>
<name>A0A832EDW6_9BACT</name>
<organism evidence="2">
    <name type="scientific">Desulfacinum infernum</name>
    <dbReference type="NCBI Taxonomy" id="35837"/>
    <lineage>
        <taxon>Bacteria</taxon>
        <taxon>Pseudomonadati</taxon>
        <taxon>Thermodesulfobacteriota</taxon>
        <taxon>Syntrophobacteria</taxon>
        <taxon>Syntrophobacterales</taxon>
        <taxon>Syntrophobacteraceae</taxon>
        <taxon>Desulfacinum</taxon>
    </lineage>
</organism>
<dbReference type="SUPFAM" id="SSF48452">
    <property type="entry name" value="TPR-like"/>
    <property type="match status" value="1"/>
</dbReference>
<dbReference type="Gene3D" id="1.25.40.10">
    <property type="entry name" value="Tetratricopeptide repeat domain"/>
    <property type="match status" value="1"/>
</dbReference>
<evidence type="ECO:0000313" key="2">
    <source>
        <dbReference type="EMBL" id="HFK97761.1"/>
    </source>
</evidence>
<dbReference type="AlphaFoldDB" id="A0A832EDW6"/>
<feature type="region of interest" description="Disordered" evidence="1">
    <location>
        <begin position="74"/>
        <end position="106"/>
    </location>
</feature>
<gene>
    <name evidence="2" type="ORF">ENS06_10640</name>
</gene>
<reference evidence="2" key="1">
    <citation type="journal article" date="2020" name="mSystems">
        <title>Genome- and Community-Level Interaction Insights into Carbon Utilization and Element Cycling Functions of Hydrothermarchaeota in Hydrothermal Sediment.</title>
        <authorList>
            <person name="Zhou Z."/>
            <person name="Liu Y."/>
            <person name="Xu W."/>
            <person name="Pan J."/>
            <person name="Luo Z.H."/>
            <person name="Li M."/>
        </authorList>
    </citation>
    <scope>NUCLEOTIDE SEQUENCE [LARGE SCALE GENOMIC DNA]</scope>
    <source>
        <strain evidence="2">SpSt-456</strain>
    </source>
</reference>
<dbReference type="InterPro" id="IPR011990">
    <property type="entry name" value="TPR-like_helical_dom_sf"/>
</dbReference>
<dbReference type="EMBL" id="DSTK01000033">
    <property type="protein sequence ID" value="HFK97761.1"/>
    <property type="molecule type" value="Genomic_DNA"/>
</dbReference>
<accession>A0A832EDW6</accession>